<evidence type="ECO:0000313" key="18">
    <source>
        <dbReference type="EMBL" id="OGL86284.1"/>
    </source>
</evidence>
<comment type="function">
    <text evidence="13 15">Catalyzes the attachment of isoleucine to tRNA(Ile). As IleRS can inadvertently accommodate and process structurally similar amino acids such as valine, to avoid such errors it has two additional distinct tRNA(Ile)-dependent editing activities. One activity is designated as 'pretransfer' editing and involves the hydrolysis of activated Val-AMP. The other activity is designated 'posttransfer' editing and involves deacylation of mischarged Val-tRNA(Ile).</text>
</comment>
<keyword evidence="12 15" id="KW-0030">Aminoacyl-tRNA synthetase</keyword>
<dbReference type="PANTHER" id="PTHR42780:SF1">
    <property type="entry name" value="ISOLEUCINE--TRNA LIGASE, CYTOPLASMIC"/>
    <property type="match status" value="1"/>
</dbReference>
<evidence type="ECO:0000256" key="15">
    <source>
        <dbReference type="HAMAP-Rule" id="MF_02003"/>
    </source>
</evidence>
<evidence type="ECO:0000256" key="4">
    <source>
        <dbReference type="ARBA" id="ARBA00011245"/>
    </source>
</evidence>
<comment type="similarity">
    <text evidence="3 15">Belongs to the class-I aminoacyl-tRNA synthetase family. IleS type 2 subfamily.</text>
</comment>
<evidence type="ECO:0000256" key="13">
    <source>
        <dbReference type="ARBA" id="ARBA00025217"/>
    </source>
</evidence>
<comment type="domain">
    <text evidence="15">IleRS has two distinct active sites: one for aminoacylation and one for editing. The misactivated valine is translocated from the active site to the editing site, which sterically excludes the correctly activated isoleucine. The single editing site contains two valyl binding pockets, one specific for each substrate (Val-AMP or Val-tRNA(Ile)).</text>
</comment>
<dbReference type="Pfam" id="PF00133">
    <property type="entry name" value="tRNA-synt_1"/>
    <property type="match status" value="1"/>
</dbReference>
<dbReference type="InterPro" id="IPR013155">
    <property type="entry name" value="M/V/L/I-tRNA-synth_anticd-bd"/>
</dbReference>
<dbReference type="SUPFAM" id="SSF47323">
    <property type="entry name" value="Anticodon-binding domain of a subclass of class I aminoacyl-tRNA synthetases"/>
    <property type="match status" value="1"/>
</dbReference>
<reference evidence="18 19" key="1">
    <citation type="journal article" date="2016" name="Nat. Commun.">
        <title>Thousands of microbial genomes shed light on interconnected biogeochemical processes in an aquifer system.</title>
        <authorList>
            <person name="Anantharaman K."/>
            <person name="Brown C.T."/>
            <person name="Hug L.A."/>
            <person name="Sharon I."/>
            <person name="Castelle C.J."/>
            <person name="Probst A.J."/>
            <person name="Thomas B.C."/>
            <person name="Singh A."/>
            <person name="Wilkins M.J."/>
            <person name="Karaoz U."/>
            <person name="Brodie E.L."/>
            <person name="Williams K.H."/>
            <person name="Hubbard S.S."/>
            <person name="Banfield J.F."/>
        </authorList>
    </citation>
    <scope>NUCLEOTIDE SEQUENCE [LARGE SCALE GENOMIC DNA]</scope>
</reference>
<dbReference type="AlphaFoldDB" id="A0A1F7V8I1"/>
<dbReference type="InterPro" id="IPR009008">
    <property type="entry name" value="Val/Leu/Ile-tRNA-synth_edit"/>
</dbReference>
<dbReference type="GO" id="GO:0005737">
    <property type="term" value="C:cytoplasm"/>
    <property type="evidence" value="ECO:0007669"/>
    <property type="project" value="UniProtKB-SubCell"/>
</dbReference>
<evidence type="ECO:0000256" key="14">
    <source>
        <dbReference type="ARBA" id="ARBA00048359"/>
    </source>
</evidence>
<evidence type="ECO:0000256" key="6">
    <source>
        <dbReference type="ARBA" id="ARBA00022598"/>
    </source>
</evidence>
<dbReference type="GO" id="GO:0005524">
    <property type="term" value="F:ATP binding"/>
    <property type="evidence" value="ECO:0007669"/>
    <property type="project" value="UniProtKB-UniRule"/>
</dbReference>
<keyword evidence="10 15" id="KW-0067">ATP-binding</keyword>
<dbReference type="GO" id="GO:0004822">
    <property type="term" value="F:isoleucine-tRNA ligase activity"/>
    <property type="evidence" value="ECO:0007669"/>
    <property type="project" value="UniProtKB-UniRule"/>
</dbReference>
<protein>
    <recommendedName>
        <fullName evidence="15">Isoleucine--tRNA ligase</fullName>
        <ecNumber evidence="15">6.1.1.5</ecNumber>
    </recommendedName>
    <alternativeName>
        <fullName evidence="15">Isoleucyl-tRNA synthetase</fullName>
        <shortName evidence="15">IleRS</shortName>
    </alternativeName>
</protein>
<dbReference type="GO" id="GO:0000049">
    <property type="term" value="F:tRNA binding"/>
    <property type="evidence" value="ECO:0007669"/>
    <property type="project" value="InterPro"/>
</dbReference>
<evidence type="ECO:0000256" key="10">
    <source>
        <dbReference type="ARBA" id="ARBA00022840"/>
    </source>
</evidence>
<dbReference type="PANTHER" id="PTHR42780">
    <property type="entry name" value="SOLEUCYL-TRNA SYNTHETASE"/>
    <property type="match status" value="1"/>
</dbReference>
<keyword evidence="7 15" id="KW-0479">Metal-binding</keyword>
<dbReference type="CDD" id="cd07961">
    <property type="entry name" value="Anticodon_Ia_Ile_ABEc"/>
    <property type="match status" value="1"/>
</dbReference>
<evidence type="ECO:0000256" key="8">
    <source>
        <dbReference type="ARBA" id="ARBA00022741"/>
    </source>
</evidence>
<dbReference type="EC" id="6.1.1.5" evidence="15"/>
<evidence type="ECO:0000259" key="17">
    <source>
        <dbReference type="Pfam" id="PF08264"/>
    </source>
</evidence>
<feature type="domain" description="Aminoacyl-tRNA synthetase class Ia" evidence="16">
    <location>
        <begin position="10"/>
        <end position="645"/>
    </location>
</feature>
<feature type="short sequence motif" description="'KMSKS' region" evidence="15">
    <location>
        <begin position="611"/>
        <end position="615"/>
    </location>
</feature>
<dbReference type="InterPro" id="IPR009080">
    <property type="entry name" value="tRNAsynth_Ia_anticodon-bd"/>
</dbReference>
<comment type="subunit">
    <text evidence="4 15">Monomer.</text>
</comment>
<dbReference type="InterPro" id="IPR023586">
    <property type="entry name" value="Ile-tRNA-ligase_type2"/>
</dbReference>
<dbReference type="Pfam" id="PF19302">
    <property type="entry name" value="DUF5915"/>
    <property type="match status" value="1"/>
</dbReference>
<dbReference type="Pfam" id="PF08264">
    <property type="entry name" value="Anticodon_1"/>
    <property type="match status" value="1"/>
</dbReference>
<organism evidence="18 19">
    <name type="scientific">Candidatus Uhrbacteria bacterium RIFCSPLOWO2_02_FULL_48_18</name>
    <dbReference type="NCBI Taxonomy" id="1802408"/>
    <lineage>
        <taxon>Bacteria</taxon>
        <taxon>Candidatus Uhriibacteriota</taxon>
    </lineage>
</organism>
<dbReference type="PRINTS" id="PR00984">
    <property type="entry name" value="TRNASYNTHILE"/>
</dbReference>
<evidence type="ECO:0000256" key="7">
    <source>
        <dbReference type="ARBA" id="ARBA00022723"/>
    </source>
</evidence>
<dbReference type="SUPFAM" id="SSF52374">
    <property type="entry name" value="Nucleotidylyl transferase"/>
    <property type="match status" value="1"/>
</dbReference>
<dbReference type="InterPro" id="IPR033709">
    <property type="entry name" value="Anticodon_Ile_ABEc"/>
</dbReference>
<dbReference type="HAMAP" id="MF_02003">
    <property type="entry name" value="Ile_tRNA_synth_type2"/>
    <property type="match status" value="1"/>
</dbReference>
<evidence type="ECO:0000259" key="16">
    <source>
        <dbReference type="Pfam" id="PF00133"/>
    </source>
</evidence>
<evidence type="ECO:0000256" key="12">
    <source>
        <dbReference type="ARBA" id="ARBA00023146"/>
    </source>
</evidence>
<feature type="binding site" evidence="15">
    <location>
        <position position="614"/>
    </location>
    <ligand>
        <name>ATP</name>
        <dbReference type="ChEBI" id="CHEBI:30616"/>
    </ligand>
</feature>
<dbReference type="InterPro" id="IPR014729">
    <property type="entry name" value="Rossmann-like_a/b/a_fold"/>
</dbReference>
<feature type="domain" description="Methionyl/Valyl/Leucyl/Isoleucyl-tRNA synthetase anticodon-binding" evidence="17">
    <location>
        <begin position="694"/>
        <end position="841"/>
    </location>
</feature>
<keyword evidence="11 15" id="KW-0648">Protein biosynthesis</keyword>
<dbReference type="GO" id="GO:0006428">
    <property type="term" value="P:isoleucyl-tRNA aminoacylation"/>
    <property type="evidence" value="ECO:0007669"/>
    <property type="project" value="UniProtKB-UniRule"/>
</dbReference>
<accession>A0A1F7V8I1</accession>
<evidence type="ECO:0000256" key="1">
    <source>
        <dbReference type="ARBA" id="ARBA00001947"/>
    </source>
</evidence>
<dbReference type="InterPro" id="IPR002300">
    <property type="entry name" value="aa-tRNA-synth_Ia"/>
</dbReference>
<keyword evidence="6 15" id="KW-0436">Ligase</keyword>
<comment type="subcellular location">
    <subcellularLocation>
        <location evidence="2 15">Cytoplasm</location>
    </subcellularLocation>
</comment>
<evidence type="ECO:0000313" key="19">
    <source>
        <dbReference type="Proteomes" id="UP000176593"/>
    </source>
</evidence>
<dbReference type="Gene3D" id="3.40.50.620">
    <property type="entry name" value="HUPs"/>
    <property type="match status" value="2"/>
</dbReference>
<dbReference type="GO" id="GO:0008270">
    <property type="term" value="F:zinc ion binding"/>
    <property type="evidence" value="ECO:0007669"/>
    <property type="project" value="UniProtKB-UniRule"/>
</dbReference>
<evidence type="ECO:0000256" key="2">
    <source>
        <dbReference type="ARBA" id="ARBA00004496"/>
    </source>
</evidence>
<evidence type="ECO:0000256" key="9">
    <source>
        <dbReference type="ARBA" id="ARBA00022833"/>
    </source>
</evidence>
<dbReference type="GO" id="GO:0002161">
    <property type="term" value="F:aminoacyl-tRNA deacylase activity"/>
    <property type="evidence" value="ECO:0007669"/>
    <property type="project" value="InterPro"/>
</dbReference>
<comment type="catalytic activity">
    <reaction evidence="14 15">
        <text>tRNA(Ile) + L-isoleucine + ATP = L-isoleucyl-tRNA(Ile) + AMP + diphosphate</text>
        <dbReference type="Rhea" id="RHEA:11060"/>
        <dbReference type="Rhea" id="RHEA-COMP:9666"/>
        <dbReference type="Rhea" id="RHEA-COMP:9695"/>
        <dbReference type="ChEBI" id="CHEBI:30616"/>
        <dbReference type="ChEBI" id="CHEBI:33019"/>
        <dbReference type="ChEBI" id="CHEBI:58045"/>
        <dbReference type="ChEBI" id="CHEBI:78442"/>
        <dbReference type="ChEBI" id="CHEBI:78528"/>
        <dbReference type="ChEBI" id="CHEBI:456215"/>
        <dbReference type="EC" id="6.1.1.5"/>
    </reaction>
</comment>
<keyword evidence="9 15" id="KW-0862">Zinc</keyword>
<dbReference type="NCBIfam" id="TIGR00392">
    <property type="entry name" value="ileS"/>
    <property type="match status" value="1"/>
</dbReference>
<dbReference type="InterPro" id="IPR001412">
    <property type="entry name" value="aa-tRNA-synth_I_CS"/>
</dbReference>
<proteinExistence type="inferred from homology"/>
<keyword evidence="5 15" id="KW-0963">Cytoplasm</keyword>
<comment type="caution">
    <text evidence="18">The sequence shown here is derived from an EMBL/GenBank/DDBJ whole genome shotgun (WGS) entry which is preliminary data.</text>
</comment>
<dbReference type="InterPro" id="IPR002301">
    <property type="entry name" value="Ile-tRNA-ligase"/>
</dbReference>
<dbReference type="FunFam" id="3.40.50.620:FF:000063">
    <property type="entry name" value="Isoleucine--tRNA ligase"/>
    <property type="match status" value="1"/>
</dbReference>
<dbReference type="SUPFAM" id="SSF50677">
    <property type="entry name" value="ValRS/IleRS/LeuRS editing domain"/>
    <property type="match status" value="1"/>
</dbReference>
<dbReference type="Gene3D" id="1.10.730.10">
    <property type="entry name" value="Isoleucyl-tRNA Synthetase, Domain 1"/>
    <property type="match status" value="1"/>
</dbReference>
<feature type="short sequence motif" description="'HIGH' region" evidence="15">
    <location>
        <begin position="40"/>
        <end position="50"/>
    </location>
</feature>
<name>A0A1F7V8I1_9BACT</name>
<comment type="cofactor">
    <cofactor evidence="1 15">
        <name>Zn(2+)</name>
        <dbReference type="ChEBI" id="CHEBI:29105"/>
    </cofactor>
</comment>
<evidence type="ECO:0000256" key="5">
    <source>
        <dbReference type="ARBA" id="ARBA00022490"/>
    </source>
</evidence>
<dbReference type="EMBL" id="MGEQ01000010">
    <property type="protein sequence ID" value="OGL86284.1"/>
    <property type="molecule type" value="Genomic_DNA"/>
</dbReference>
<evidence type="ECO:0000256" key="11">
    <source>
        <dbReference type="ARBA" id="ARBA00022917"/>
    </source>
</evidence>
<keyword evidence="8 15" id="KW-0547">Nucleotide-binding</keyword>
<evidence type="ECO:0000256" key="3">
    <source>
        <dbReference type="ARBA" id="ARBA00007078"/>
    </source>
</evidence>
<dbReference type="Proteomes" id="UP000176593">
    <property type="component" value="Unassembled WGS sequence"/>
</dbReference>
<gene>
    <name evidence="15" type="primary">ileS</name>
    <name evidence="18" type="ORF">A3I41_01830</name>
</gene>
<dbReference type="PROSITE" id="PS00178">
    <property type="entry name" value="AA_TRNA_LIGASE_I"/>
    <property type="match status" value="1"/>
</dbReference>
<sequence length="977" mass="111171">MTFPEQEKQTLEFWKQNQIFKKTLEKPAPHGSYVFYDGPPFATGLPHYGHILASTIKDVIPRYWTMKGYRVRRVWGWDCHGLPIENIVEKQLGISGKKQIEEIGVDVFNNTCHSSVLTYANEWGKMVDRIGRWVDFDNSYKTMDTKYMESVWWAVKQIQEKGLLYEGRKVLLYCPRCETPVSNFEVAMDNSYKDVTEETATVKFQITSNKSQINSKLEIPKGTSILAWTTTPWTLPGNVALAVGANMDYVLVKKGEEYFILAKDLIGKVLGLDVEVVRDVKGSELEGLEYEPLYKLPAVEKTGKKSHYVTTADFVTTEDGTGVVHTAVIYGEDDFNLGLKIDLPMVPMLDAQGNFNDDGPEFVRGEYFKKAEKAIKRDLEERGLLFDRKQFTHSYPHCWRCSTALFYNAIPAWFINVQKIKARLLELNQDISWYPDHLKNGRFKNGLETAPDWNISRNRYWATPLPIWKCDLASCEGIAFIGSVDELRERATNFAEVYGDETELEKIDLHKHKCDLVTLSCEKCSSSMHRIPEVIDCWVESASMPFAELHAPFENQELFADRYPAQFVSEYIAQTRAWFYVMHVMGTVLFDKAPFQHVVTTGNVLNEKREKLSKSKMNYTDPWILLEKFGADALRFHLMTSTVMKGDDAVFSDREVDDVVKKVLNLASNVLSFYEQYKDKIEVLSTVSRENVLDAWILARLDELVKEATENMDAYDTVRAGRSMKAFIDDMSTWYLRRSRDRFKTESDDARAAMTTLRHVLFELSKVMAPFTPFFAEHVYKTVGGSLESVHLDAWPETSPPALSFAGKGARTDALDKMGTTRALVSRALQHRADAGIPVRQVLNEVLVHLPSGELDEAYCTLIADEVNVKTVVVTKGELAAFLDLKLTPELVREGTVREIVRRINDLRKKSGLTINDRIAIYVSGDEQIKLAIEEHKQALLDGTLAVSVRVDGDVPEIQEAFRANEFDMVVGFTVSS</sequence>